<dbReference type="EMBL" id="CP001997">
    <property type="protein sequence ID" value="ADE56453.1"/>
    <property type="molecule type" value="Genomic_DNA"/>
</dbReference>
<gene>
    <name evidence="2" type="ordered locus">Amico_0309</name>
</gene>
<feature type="signal peptide" evidence="1">
    <location>
        <begin position="1"/>
        <end position="23"/>
    </location>
</feature>
<keyword evidence="3" id="KW-1185">Reference proteome</keyword>
<evidence type="ECO:0000256" key="1">
    <source>
        <dbReference type="SAM" id="SignalP"/>
    </source>
</evidence>
<reference evidence="2 3" key="1">
    <citation type="journal article" date="2010" name="Stand. Genomic Sci.">
        <title>Complete genome sequence of Aminobacterium colombiense type strain (ALA-1).</title>
        <authorList>
            <person name="Chertkov O."/>
            <person name="Sikorski J."/>
            <person name="Brambilla E."/>
            <person name="Lapidus A."/>
            <person name="Copeland A."/>
            <person name="Glavina Del Rio T."/>
            <person name="Nolan M."/>
            <person name="Lucas S."/>
            <person name="Tice H."/>
            <person name="Cheng J.F."/>
            <person name="Han C."/>
            <person name="Detter J.C."/>
            <person name="Bruce D."/>
            <person name="Tapia R."/>
            <person name="Goodwin L."/>
            <person name="Pitluck S."/>
            <person name="Liolios K."/>
            <person name="Ivanova N."/>
            <person name="Mavromatis K."/>
            <person name="Ovchinnikova G."/>
            <person name="Pati A."/>
            <person name="Chen A."/>
            <person name="Palaniappan K."/>
            <person name="Land M."/>
            <person name="Hauser L."/>
            <person name="Chang Y.J."/>
            <person name="Jeffries C.D."/>
            <person name="Spring S."/>
            <person name="Rohde M."/>
            <person name="Goker M."/>
            <person name="Bristow J."/>
            <person name="Eisen J.A."/>
            <person name="Markowitz V."/>
            <person name="Hugenholtz P."/>
            <person name="Kyrpides N.C."/>
            <person name="Klenk H.P."/>
        </authorList>
    </citation>
    <scope>NUCLEOTIDE SEQUENCE [LARGE SCALE GENOMIC DNA]</scope>
    <source>
        <strain evidence="3">DSM 12261 / ALA-1</strain>
    </source>
</reference>
<protein>
    <recommendedName>
        <fullName evidence="4">Lipoprotein</fullName>
    </recommendedName>
</protein>
<organism evidence="2 3">
    <name type="scientific">Aminobacterium colombiense (strain DSM 12261 / ALA-1)</name>
    <dbReference type="NCBI Taxonomy" id="572547"/>
    <lineage>
        <taxon>Bacteria</taxon>
        <taxon>Thermotogati</taxon>
        <taxon>Synergistota</taxon>
        <taxon>Synergistia</taxon>
        <taxon>Synergistales</taxon>
        <taxon>Aminobacteriaceae</taxon>
        <taxon>Aminobacterium</taxon>
    </lineage>
</organism>
<keyword evidence="1" id="KW-0732">Signal</keyword>
<dbReference type="PROSITE" id="PS51257">
    <property type="entry name" value="PROKAR_LIPOPROTEIN"/>
    <property type="match status" value="1"/>
</dbReference>
<accession>D5ED21</accession>
<evidence type="ECO:0000313" key="3">
    <source>
        <dbReference type="Proteomes" id="UP000002366"/>
    </source>
</evidence>
<dbReference type="KEGG" id="aco:Amico_0309"/>
<feature type="chain" id="PRO_5003071048" description="Lipoprotein" evidence="1">
    <location>
        <begin position="24"/>
        <end position="144"/>
    </location>
</feature>
<evidence type="ECO:0000313" key="2">
    <source>
        <dbReference type="EMBL" id="ADE56453.1"/>
    </source>
</evidence>
<evidence type="ECO:0008006" key="4">
    <source>
        <dbReference type="Google" id="ProtNLM"/>
    </source>
</evidence>
<sequence>MRRKFCVFGLLLLVLFFAGSACGAEEKFVWIYKDDGFDMYLHKGTLNKNKDEISCWVKSVYSEKGKAWVLKNMPSKYRKKPIEYGMDFFVLNTKTGKYQIKVSIVHSPNGDGIYREGSKAWLPVKQGTLAALIANKLPEELKNK</sequence>
<dbReference type="RefSeq" id="WP_013047719.1">
    <property type="nucleotide sequence ID" value="NC_014011.1"/>
</dbReference>
<dbReference type="AlphaFoldDB" id="D5ED21"/>
<dbReference type="HOGENOM" id="CLU_1792415_0_0_0"/>
<dbReference type="Proteomes" id="UP000002366">
    <property type="component" value="Chromosome"/>
</dbReference>
<proteinExistence type="predicted"/>
<dbReference type="STRING" id="572547.Amico_0309"/>
<name>D5ED21_AMICL</name>